<reference evidence="1 2" key="1">
    <citation type="submission" date="2016-02" db="EMBL/GenBank/DDBJ databases">
        <title>Band-tailed pigeon sequencing and assembly.</title>
        <authorList>
            <person name="Soares A.E."/>
            <person name="Novak B.J."/>
            <person name="Rice E.S."/>
            <person name="O'Connell B."/>
            <person name="Chang D."/>
            <person name="Weber S."/>
            <person name="Shapiro B."/>
        </authorList>
    </citation>
    <scope>NUCLEOTIDE SEQUENCE [LARGE SCALE GENOMIC DNA]</scope>
    <source>
        <strain evidence="1">BTP2013</strain>
        <tissue evidence="1">Blood</tissue>
    </source>
</reference>
<evidence type="ECO:0000313" key="2">
    <source>
        <dbReference type="Proteomes" id="UP000190648"/>
    </source>
</evidence>
<organism evidence="1 2">
    <name type="scientific">Patagioenas fasciata monilis</name>
    <dbReference type="NCBI Taxonomy" id="372326"/>
    <lineage>
        <taxon>Eukaryota</taxon>
        <taxon>Metazoa</taxon>
        <taxon>Chordata</taxon>
        <taxon>Craniata</taxon>
        <taxon>Vertebrata</taxon>
        <taxon>Euteleostomi</taxon>
        <taxon>Archelosauria</taxon>
        <taxon>Archosauria</taxon>
        <taxon>Dinosauria</taxon>
        <taxon>Saurischia</taxon>
        <taxon>Theropoda</taxon>
        <taxon>Coelurosauria</taxon>
        <taxon>Aves</taxon>
        <taxon>Neognathae</taxon>
        <taxon>Neoaves</taxon>
        <taxon>Columbimorphae</taxon>
        <taxon>Columbiformes</taxon>
        <taxon>Columbidae</taxon>
        <taxon>Patagioenas</taxon>
    </lineage>
</organism>
<proteinExistence type="predicted"/>
<gene>
    <name evidence="1" type="ORF">AV530_005481</name>
</gene>
<evidence type="ECO:0000313" key="1">
    <source>
        <dbReference type="EMBL" id="OPJ73059.1"/>
    </source>
</evidence>
<dbReference type="AlphaFoldDB" id="A0A1V4JLK9"/>
<dbReference type="EMBL" id="LSYS01006902">
    <property type="protein sequence ID" value="OPJ73059.1"/>
    <property type="molecule type" value="Genomic_DNA"/>
</dbReference>
<dbReference type="Proteomes" id="UP000190648">
    <property type="component" value="Unassembled WGS sequence"/>
</dbReference>
<protein>
    <submittedName>
        <fullName evidence="1">Uncharacterized protein</fullName>
    </submittedName>
</protein>
<keyword evidence="2" id="KW-1185">Reference proteome</keyword>
<comment type="caution">
    <text evidence="1">The sequence shown here is derived from an EMBL/GenBank/DDBJ whole genome shotgun (WGS) entry which is preliminary data.</text>
</comment>
<accession>A0A1V4JLK9</accession>
<name>A0A1V4JLK9_PATFA</name>
<sequence>MQVITMNEIRPAEPAAAPWSQEGIQLPQKSSSRDDNCLVLRLWRWPKTTIPKGCTLPELRCHTENFGH</sequence>